<dbReference type="PANTHER" id="PTHR35011:SF2">
    <property type="entry name" value="2,3-DIKETO-L-GULONATE TRAP TRANSPORTER SMALL PERMEASE PROTEIN YIAM"/>
    <property type="match status" value="1"/>
</dbReference>
<dbReference type="GO" id="GO:0015740">
    <property type="term" value="P:C4-dicarboxylate transport"/>
    <property type="evidence" value="ECO:0007669"/>
    <property type="project" value="TreeGrafter"/>
</dbReference>
<keyword evidence="3" id="KW-1003">Cell membrane</keyword>
<keyword evidence="7 9" id="KW-0472">Membrane</keyword>
<comment type="similarity">
    <text evidence="8">Belongs to the TRAP transporter small permease family.</text>
</comment>
<feature type="transmembrane region" description="Helical" evidence="9">
    <location>
        <begin position="55"/>
        <end position="73"/>
    </location>
</feature>
<accession>A0A4R3MNZ7</accession>
<feature type="transmembrane region" description="Helical" evidence="9">
    <location>
        <begin position="94"/>
        <end position="115"/>
    </location>
</feature>
<dbReference type="GO" id="GO:0022857">
    <property type="term" value="F:transmembrane transporter activity"/>
    <property type="evidence" value="ECO:0007669"/>
    <property type="project" value="TreeGrafter"/>
</dbReference>
<evidence type="ECO:0000313" key="11">
    <source>
        <dbReference type="EMBL" id="TCT16242.1"/>
    </source>
</evidence>
<dbReference type="InterPro" id="IPR055348">
    <property type="entry name" value="DctQ"/>
</dbReference>
<dbReference type="GO" id="GO:0005886">
    <property type="term" value="C:plasma membrane"/>
    <property type="evidence" value="ECO:0007669"/>
    <property type="project" value="UniProtKB-SubCell"/>
</dbReference>
<keyword evidence="4" id="KW-0997">Cell inner membrane</keyword>
<name>A0A4R3MNZ7_9FIRM</name>
<comment type="subcellular location">
    <subcellularLocation>
        <location evidence="1">Cell inner membrane</location>
        <topology evidence="1">Multi-pass membrane protein</topology>
    </subcellularLocation>
</comment>
<reference evidence="11 12" key="1">
    <citation type="submission" date="2019-03" db="EMBL/GenBank/DDBJ databases">
        <title>Genomic Encyclopedia of Type Strains, Phase IV (KMG-IV): sequencing the most valuable type-strain genomes for metagenomic binning, comparative biology and taxonomic classification.</title>
        <authorList>
            <person name="Goeker M."/>
        </authorList>
    </citation>
    <scope>NUCLEOTIDE SEQUENCE [LARGE SCALE GENOMIC DNA]</scope>
    <source>
        <strain evidence="11 12">DSM 24629</strain>
    </source>
</reference>
<evidence type="ECO:0000256" key="3">
    <source>
        <dbReference type="ARBA" id="ARBA00022475"/>
    </source>
</evidence>
<comment type="caution">
    <text evidence="11">The sequence shown here is derived from an EMBL/GenBank/DDBJ whole genome shotgun (WGS) entry which is preliminary data.</text>
</comment>
<evidence type="ECO:0000256" key="6">
    <source>
        <dbReference type="ARBA" id="ARBA00022989"/>
    </source>
</evidence>
<keyword evidence="5 9" id="KW-0812">Transmembrane</keyword>
<keyword evidence="6 9" id="KW-1133">Transmembrane helix</keyword>
<dbReference type="AlphaFoldDB" id="A0A4R3MNZ7"/>
<dbReference type="Pfam" id="PF04290">
    <property type="entry name" value="DctQ"/>
    <property type="match status" value="1"/>
</dbReference>
<keyword evidence="12" id="KW-1185">Reference proteome</keyword>
<keyword evidence="2" id="KW-0813">Transport</keyword>
<dbReference type="EMBL" id="SMAL01000002">
    <property type="protein sequence ID" value="TCT16242.1"/>
    <property type="molecule type" value="Genomic_DNA"/>
</dbReference>
<protein>
    <submittedName>
        <fullName evidence="11">TRAP-type C4-dicarboxylate transport system permease small subunit</fullName>
    </submittedName>
</protein>
<dbReference type="InterPro" id="IPR007387">
    <property type="entry name" value="TRAP_DctQ"/>
</dbReference>
<proteinExistence type="inferred from homology"/>
<evidence type="ECO:0000313" key="12">
    <source>
        <dbReference type="Proteomes" id="UP000294902"/>
    </source>
</evidence>
<evidence type="ECO:0000256" key="7">
    <source>
        <dbReference type="ARBA" id="ARBA00023136"/>
    </source>
</evidence>
<organism evidence="11 12">
    <name type="scientific">Natranaerovirga pectinivora</name>
    <dbReference type="NCBI Taxonomy" id="682400"/>
    <lineage>
        <taxon>Bacteria</taxon>
        <taxon>Bacillati</taxon>
        <taxon>Bacillota</taxon>
        <taxon>Clostridia</taxon>
        <taxon>Lachnospirales</taxon>
        <taxon>Natranaerovirgaceae</taxon>
        <taxon>Natranaerovirga</taxon>
    </lineage>
</organism>
<evidence type="ECO:0000256" key="8">
    <source>
        <dbReference type="ARBA" id="ARBA00038436"/>
    </source>
</evidence>
<dbReference type="PANTHER" id="PTHR35011">
    <property type="entry name" value="2,3-DIKETO-L-GULONATE TRAP TRANSPORTER SMALL PERMEASE PROTEIN YIAM"/>
    <property type="match status" value="1"/>
</dbReference>
<evidence type="ECO:0000256" key="9">
    <source>
        <dbReference type="SAM" id="Phobius"/>
    </source>
</evidence>
<evidence type="ECO:0000256" key="1">
    <source>
        <dbReference type="ARBA" id="ARBA00004429"/>
    </source>
</evidence>
<dbReference type="Proteomes" id="UP000294902">
    <property type="component" value="Unassembled WGS sequence"/>
</dbReference>
<feature type="transmembrane region" description="Helical" evidence="9">
    <location>
        <begin position="20"/>
        <end position="43"/>
    </location>
</feature>
<evidence type="ECO:0000256" key="5">
    <source>
        <dbReference type="ARBA" id="ARBA00022692"/>
    </source>
</evidence>
<feature type="domain" description="Tripartite ATP-independent periplasmic transporters DctQ component" evidence="10">
    <location>
        <begin position="31"/>
        <end position="156"/>
    </location>
</feature>
<evidence type="ECO:0000256" key="4">
    <source>
        <dbReference type="ARBA" id="ARBA00022519"/>
    </source>
</evidence>
<dbReference type="OrthoDB" id="9814265at2"/>
<evidence type="ECO:0000256" key="2">
    <source>
        <dbReference type="ARBA" id="ARBA00022448"/>
    </source>
</evidence>
<feature type="transmembrane region" description="Helical" evidence="9">
    <location>
        <begin position="135"/>
        <end position="159"/>
    </location>
</feature>
<sequence>MGVINIETLKKIGNQIYKVYMGIGIFSVGLMATCVIYAVIMRYFFSISHTFLEEFMTTLFAFTTFWGIGICIVENEHVTIDSFYNMFPARLKKIISIINYIIVLIVDLIMVKFGLDYALRYGKQISFGMRVPMIWMYGIIPLGTIIAFVCIAIKLVILIKSPISHFEKNTDRFN</sequence>
<evidence type="ECO:0000259" key="10">
    <source>
        <dbReference type="Pfam" id="PF04290"/>
    </source>
</evidence>
<gene>
    <name evidence="11" type="ORF">EDC18_102259</name>
</gene>